<dbReference type="Gene3D" id="1.20.1720.10">
    <property type="entry name" value="Multidrug resistance protein D"/>
    <property type="match status" value="1"/>
</dbReference>
<dbReference type="InterPro" id="IPR036259">
    <property type="entry name" value="MFS_trans_sf"/>
</dbReference>
<comment type="subcellular location">
    <subcellularLocation>
        <location evidence="1">Cell membrane</location>
        <topology evidence="1">Multi-pass membrane protein</topology>
    </subcellularLocation>
</comment>
<evidence type="ECO:0000256" key="1">
    <source>
        <dbReference type="ARBA" id="ARBA00004651"/>
    </source>
</evidence>
<evidence type="ECO:0000256" key="5">
    <source>
        <dbReference type="ARBA" id="ARBA00022692"/>
    </source>
</evidence>
<sequence>MTKPETPSLPKATPPSQTQGQAAETDAITEPVTDSAAEPVTDRAADPVTDASNPATDASTSPEPETGHLKWIFSALILAMLMASLGQTVLATALPTIVGELDGVEHMAWVITAFILASTVMMPVYGKLGDMFGRKPLFIFAIIAFVIGSGLGGAADSMSQLIGARVIQGLGGGGLMILSQATIADVVPARERGRYMGVMGGVFAFSSVAGPLLGGWLTDGPGWRWTLWMNVPLGVLALIGIVMLLKLPPREPEARGRIDVWGMALLGVATTAVVLVATWGGGEYAWTSPMILGLLGALVISGLLFTWIEHRTPEPILPLMLFRSRNFVLTMVAGLITGVAMFGALGYMPTYLQMVTGYTPAQAGLLMIPMMGTLLVASIIVGRRVSKSGRYKKTMVIGSVITALGLGLLSTVSADSPVILECLYLGVLGLGLGCTMQLLTLVAQNSFALRHVGTATAGQNYFRQVGATLGSAVIGSLFASRLTEMLTERLPADAAGGVGANSLTPELVRGLPDPIYTVVVESYNEALVPLFLWMVPLALIATVMLLFVEEKPLATTLER</sequence>
<dbReference type="InterPro" id="IPR020846">
    <property type="entry name" value="MFS_dom"/>
</dbReference>
<dbReference type="GO" id="GO:0005886">
    <property type="term" value="C:plasma membrane"/>
    <property type="evidence" value="ECO:0007669"/>
    <property type="project" value="UniProtKB-SubCell"/>
</dbReference>
<feature type="transmembrane region" description="Helical" evidence="9">
    <location>
        <begin position="225"/>
        <end position="248"/>
    </location>
</feature>
<accession>A0A7Z0J2U0</accession>
<feature type="transmembrane region" description="Helical" evidence="9">
    <location>
        <begin position="106"/>
        <end position="125"/>
    </location>
</feature>
<dbReference type="PANTHER" id="PTHR23501:SF197">
    <property type="entry name" value="COMD"/>
    <property type="match status" value="1"/>
</dbReference>
<dbReference type="RefSeq" id="WP_179441243.1">
    <property type="nucleotide sequence ID" value="NZ_BAAALK010000006.1"/>
</dbReference>
<feature type="transmembrane region" description="Helical" evidence="9">
    <location>
        <begin position="327"/>
        <end position="349"/>
    </location>
</feature>
<dbReference type="PANTHER" id="PTHR23501">
    <property type="entry name" value="MAJOR FACILITATOR SUPERFAMILY"/>
    <property type="match status" value="1"/>
</dbReference>
<feature type="transmembrane region" description="Helical" evidence="9">
    <location>
        <begin position="137"/>
        <end position="155"/>
    </location>
</feature>
<keyword evidence="12" id="KW-1185">Reference proteome</keyword>
<proteinExistence type="inferred from homology"/>
<name>A0A7Z0J2U0_9MICC</name>
<evidence type="ECO:0000313" key="12">
    <source>
        <dbReference type="Proteomes" id="UP000560069"/>
    </source>
</evidence>
<dbReference type="Gene3D" id="1.20.1250.20">
    <property type="entry name" value="MFS general substrate transporter like domains"/>
    <property type="match status" value="1"/>
</dbReference>
<feature type="domain" description="Major facilitator superfamily (MFS) profile" evidence="10">
    <location>
        <begin position="72"/>
        <end position="553"/>
    </location>
</feature>
<feature type="region of interest" description="Disordered" evidence="8">
    <location>
        <begin position="1"/>
        <end position="65"/>
    </location>
</feature>
<evidence type="ECO:0000256" key="9">
    <source>
        <dbReference type="SAM" id="Phobius"/>
    </source>
</evidence>
<dbReference type="InterPro" id="IPR011701">
    <property type="entry name" value="MFS"/>
</dbReference>
<feature type="transmembrane region" description="Helical" evidence="9">
    <location>
        <begin position="195"/>
        <end position="213"/>
    </location>
</feature>
<evidence type="ECO:0000256" key="3">
    <source>
        <dbReference type="ARBA" id="ARBA00022448"/>
    </source>
</evidence>
<dbReference type="Proteomes" id="UP000560069">
    <property type="component" value="Unassembled WGS sequence"/>
</dbReference>
<dbReference type="PROSITE" id="PS50850">
    <property type="entry name" value="MFS"/>
    <property type="match status" value="1"/>
</dbReference>
<dbReference type="SUPFAM" id="SSF103473">
    <property type="entry name" value="MFS general substrate transporter"/>
    <property type="match status" value="1"/>
</dbReference>
<organism evidence="11 12">
    <name type="scientific">Nesterenkonia sandarakina</name>
    <dbReference type="NCBI Taxonomy" id="272918"/>
    <lineage>
        <taxon>Bacteria</taxon>
        <taxon>Bacillati</taxon>
        <taxon>Actinomycetota</taxon>
        <taxon>Actinomycetes</taxon>
        <taxon>Micrococcales</taxon>
        <taxon>Micrococcaceae</taxon>
        <taxon>Nesterenkonia</taxon>
    </lineage>
</organism>
<dbReference type="GO" id="GO:0022857">
    <property type="term" value="F:transmembrane transporter activity"/>
    <property type="evidence" value="ECO:0007669"/>
    <property type="project" value="InterPro"/>
</dbReference>
<comment type="caution">
    <text evidence="11">The sequence shown here is derived from an EMBL/GenBank/DDBJ whole genome shotgun (WGS) entry which is preliminary data.</text>
</comment>
<keyword evidence="6 9" id="KW-1133">Transmembrane helix</keyword>
<keyword evidence="7 9" id="KW-0472">Membrane</keyword>
<feature type="transmembrane region" description="Helical" evidence="9">
    <location>
        <begin position="260"/>
        <end position="280"/>
    </location>
</feature>
<protein>
    <submittedName>
        <fullName evidence="11">EmrB/QacA subfamily drug resistance transporter</fullName>
    </submittedName>
</protein>
<feature type="transmembrane region" description="Helical" evidence="9">
    <location>
        <begin position="161"/>
        <end position="183"/>
    </location>
</feature>
<feature type="transmembrane region" description="Helical" evidence="9">
    <location>
        <begin position="530"/>
        <end position="548"/>
    </location>
</feature>
<evidence type="ECO:0000256" key="4">
    <source>
        <dbReference type="ARBA" id="ARBA00022475"/>
    </source>
</evidence>
<evidence type="ECO:0000256" key="8">
    <source>
        <dbReference type="SAM" id="MobiDB-lite"/>
    </source>
</evidence>
<keyword evidence="3" id="KW-0813">Transport</keyword>
<evidence type="ECO:0000256" key="6">
    <source>
        <dbReference type="ARBA" id="ARBA00022989"/>
    </source>
</evidence>
<comment type="similarity">
    <text evidence="2">Belongs to the major facilitator superfamily. TCR/Tet family.</text>
</comment>
<keyword evidence="4" id="KW-1003">Cell membrane</keyword>
<gene>
    <name evidence="11" type="ORF">HNR11_000800</name>
</gene>
<keyword evidence="5 9" id="KW-0812">Transmembrane</keyword>
<evidence type="ECO:0000256" key="7">
    <source>
        <dbReference type="ARBA" id="ARBA00023136"/>
    </source>
</evidence>
<dbReference type="InterPro" id="IPR004638">
    <property type="entry name" value="EmrB-like"/>
</dbReference>
<feature type="transmembrane region" description="Helical" evidence="9">
    <location>
        <begin position="361"/>
        <end position="382"/>
    </location>
</feature>
<feature type="transmembrane region" description="Helical" evidence="9">
    <location>
        <begin position="394"/>
        <end position="412"/>
    </location>
</feature>
<feature type="transmembrane region" description="Helical" evidence="9">
    <location>
        <begin position="71"/>
        <end position="94"/>
    </location>
</feature>
<dbReference type="EMBL" id="JACCFQ010000001">
    <property type="protein sequence ID" value="NYJ16266.1"/>
    <property type="molecule type" value="Genomic_DNA"/>
</dbReference>
<evidence type="ECO:0000259" key="10">
    <source>
        <dbReference type="PROSITE" id="PS50850"/>
    </source>
</evidence>
<dbReference type="PRINTS" id="PR01036">
    <property type="entry name" value="TCRTETB"/>
</dbReference>
<dbReference type="NCBIfam" id="TIGR00711">
    <property type="entry name" value="efflux_EmrB"/>
    <property type="match status" value="1"/>
</dbReference>
<dbReference type="Pfam" id="PF07690">
    <property type="entry name" value="MFS_1"/>
    <property type="match status" value="1"/>
</dbReference>
<feature type="transmembrane region" description="Helical" evidence="9">
    <location>
        <begin position="286"/>
        <end position="307"/>
    </location>
</feature>
<feature type="compositionally biased region" description="Polar residues" evidence="8">
    <location>
        <begin position="50"/>
        <end position="63"/>
    </location>
</feature>
<evidence type="ECO:0000256" key="2">
    <source>
        <dbReference type="ARBA" id="ARBA00007520"/>
    </source>
</evidence>
<feature type="transmembrane region" description="Helical" evidence="9">
    <location>
        <begin position="418"/>
        <end position="441"/>
    </location>
</feature>
<reference evidence="11 12" key="1">
    <citation type="submission" date="2020-07" db="EMBL/GenBank/DDBJ databases">
        <title>Sequencing the genomes of 1000 actinobacteria strains.</title>
        <authorList>
            <person name="Klenk H.-P."/>
        </authorList>
    </citation>
    <scope>NUCLEOTIDE SEQUENCE [LARGE SCALE GENOMIC DNA]</scope>
    <source>
        <strain evidence="11 12">DSM 15664</strain>
    </source>
</reference>
<dbReference type="AlphaFoldDB" id="A0A7Z0J2U0"/>
<evidence type="ECO:0000313" key="11">
    <source>
        <dbReference type="EMBL" id="NYJ16266.1"/>
    </source>
</evidence>
<dbReference type="CDD" id="cd17502">
    <property type="entry name" value="MFS_Azr1_MDR_like"/>
    <property type="match status" value="1"/>
</dbReference>
<dbReference type="FunFam" id="1.20.1720.10:FF:000004">
    <property type="entry name" value="EmrB/QacA family drug resistance transporter"/>
    <property type="match status" value="1"/>
</dbReference>
<feature type="transmembrane region" description="Helical" evidence="9">
    <location>
        <begin position="461"/>
        <end position="479"/>
    </location>
</feature>